<proteinExistence type="predicted"/>
<keyword evidence="1" id="KW-0472">Membrane</keyword>
<evidence type="ECO:0000313" key="2">
    <source>
        <dbReference type="EMBL" id="GAA0541264.1"/>
    </source>
</evidence>
<feature type="transmembrane region" description="Helical" evidence="1">
    <location>
        <begin position="32"/>
        <end position="58"/>
    </location>
</feature>
<dbReference type="AlphaFoldDB" id="A0AAV3SSI9"/>
<reference evidence="2" key="1">
    <citation type="journal article" date="2014" name="Int. J. Syst. Evol. Microbiol.">
        <title>Complete genome sequence of Corynebacterium casei LMG S-19264T (=DSM 44701T), isolated from a smear-ripened cheese.</title>
        <authorList>
            <consortium name="US DOE Joint Genome Institute (JGI-PGF)"/>
            <person name="Walter F."/>
            <person name="Albersmeier A."/>
            <person name="Kalinowski J."/>
            <person name="Ruckert C."/>
        </authorList>
    </citation>
    <scope>NUCLEOTIDE SEQUENCE</scope>
    <source>
        <strain evidence="2">JCM 14265</strain>
    </source>
</reference>
<accession>A0AAV3SSI9</accession>
<dbReference type="Proteomes" id="UP001501425">
    <property type="component" value="Unassembled WGS sequence"/>
</dbReference>
<dbReference type="EMBL" id="BAAADQ010000006">
    <property type="protein sequence ID" value="GAA0541264.1"/>
    <property type="molecule type" value="Genomic_DNA"/>
</dbReference>
<keyword evidence="1" id="KW-1133">Transmembrane helix</keyword>
<protein>
    <submittedName>
        <fullName evidence="2">Uncharacterized protein</fullName>
    </submittedName>
</protein>
<keyword evidence="1" id="KW-0812">Transmembrane</keyword>
<evidence type="ECO:0000256" key="1">
    <source>
        <dbReference type="SAM" id="Phobius"/>
    </source>
</evidence>
<organism evidence="2 3">
    <name type="scientific">Halorubrum ejinorense</name>
    <dbReference type="NCBI Taxonomy" id="425309"/>
    <lineage>
        <taxon>Archaea</taxon>
        <taxon>Methanobacteriati</taxon>
        <taxon>Methanobacteriota</taxon>
        <taxon>Stenosarchaea group</taxon>
        <taxon>Halobacteria</taxon>
        <taxon>Halobacteriales</taxon>
        <taxon>Haloferacaceae</taxon>
        <taxon>Halorubrum</taxon>
    </lineage>
</organism>
<reference evidence="2" key="2">
    <citation type="submission" date="2023-12" db="EMBL/GenBank/DDBJ databases">
        <authorList>
            <person name="Sun Q."/>
            <person name="Inoue M."/>
        </authorList>
    </citation>
    <scope>NUCLEOTIDE SEQUENCE</scope>
    <source>
        <strain evidence="2">JCM 14265</strain>
    </source>
</reference>
<comment type="caution">
    <text evidence="2">The sequence shown here is derived from an EMBL/GenBank/DDBJ whole genome shotgun (WGS) entry which is preliminary data.</text>
</comment>
<evidence type="ECO:0000313" key="3">
    <source>
        <dbReference type="Proteomes" id="UP001501425"/>
    </source>
</evidence>
<sequence length="63" mass="7271">MRSRTSDALDVGNRRVGLYGTRRRLCDWSMNMLIDAFIGMFGPHTVFAALVVFIMWVIQYTRG</sequence>
<name>A0AAV3SSI9_9EURY</name>
<gene>
    <name evidence="2" type="ORF">GCM10008994_15440</name>
</gene>